<gene>
    <name evidence="3" type="ORF">VQ02_02190</name>
</gene>
<dbReference type="OrthoDB" id="9759608at2"/>
<feature type="domain" description="Hydantoinase/oxoprolinase N-terminal" evidence="2">
    <location>
        <begin position="6"/>
        <end position="178"/>
    </location>
</feature>
<dbReference type="GO" id="GO:0017168">
    <property type="term" value="F:5-oxoprolinase (ATP-hydrolyzing) activity"/>
    <property type="evidence" value="ECO:0007669"/>
    <property type="project" value="TreeGrafter"/>
</dbReference>
<evidence type="ECO:0000259" key="1">
    <source>
        <dbReference type="Pfam" id="PF01968"/>
    </source>
</evidence>
<dbReference type="EMBL" id="LABY01000013">
    <property type="protein sequence ID" value="KMO42752.1"/>
    <property type="molecule type" value="Genomic_DNA"/>
</dbReference>
<dbReference type="InterPro" id="IPR043129">
    <property type="entry name" value="ATPase_NBD"/>
</dbReference>
<dbReference type="Pfam" id="PF01968">
    <property type="entry name" value="Hydantoinase_A"/>
    <property type="match status" value="1"/>
</dbReference>
<organism evidence="3 4">
    <name type="scientific">Methylobacterium variabile</name>
    <dbReference type="NCBI Taxonomy" id="298794"/>
    <lineage>
        <taxon>Bacteria</taxon>
        <taxon>Pseudomonadati</taxon>
        <taxon>Pseudomonadota</taxon>
        <taxon>Alphaproteobacteria</taxon>
        <taxon>Hyphomicrobiales</taxon>
        <taxon>Methylobacteriaceae</taxon>
        <taxon>Methylobacterium</taxon>
    </lineage>
</organism>
<accession>A0A0J6TA27</accession>
<dbReference type="PANTHER" id="PTHR11365:SF23">
    <property type="entry name" value="HYPOTHETICAL 5-OXOPROLINASE (EUROFUNG)-RELATED"/>
    <property type="match status" value="1"/>
</dbReference>
<evidence type="ECO:0000313" key="3">
    <source>
        <dbReference type="EMBL" id="KMO42752.1"/>
    </source>
</evidence>
<sequence length="679" mass="71911">MAGWQVGVDVGGTFTDIMAVEPGGAAFRVAKVPSSPGDQSVGVISGLKALGLDLAEVGAFVHGTTVGTNAVLERKGVRCGLITTRGFRDMLELGRRTRPQLYGLTGSFEAIIPRELRLEVPERIGAAGQVIVALDEDAVRDAAERLAASGVEALVIHFLHSYANPDHELRAAEIARQVWPNRFVTVGHEILREVREFERGSTAAVNAYIQPLMWRYLSRLGDELKRNGMTKTLLVMQGNAGTMTATSAADHAAQTVMSGPAAGALAAARIGNEAGFRNLIACDMGGTSFDVSLIKGGEPALSAEKDIAYGVPVRVPMIDIHTIGAGGGSIARIDKAGLLQVGPESAGSWPGPICYGRGGTEPTVTDANLVLGRLDPQAMPGVEAPVATEEVREIIRRRIGEPLGLDGDAAAAAILAVATHHLAGAIRLVSIERGEDPRDYAIFAFGGAGALHATALARELGIPKVLVPRFPGATSALGCILADLRHDFVRTIGRPLLDCDGRAIDAILAEQRAQGEALVAEDGVPVSGVVVRHEADLLFRGQSHVFRIPVESPGFDPERVLARFHDLYRARFDIDLGEMRAVLTNLRTTVLGTRQTVSAAIFAPAVEAREAAPDRRRPVQFGDRRWDTPILRREHLAVGQEVRGPAIIEQMDATTVLDPGAALVVDSNGNLVITVGAAS</sequence>
<proteinExistence type="predicted"/>
<comment type="caution">
    <text evidence="3">The sequence shown here is derived from an EMBL/GenBank/DDBJ whole genome shotgun (WGS) entry which is preliminary data.</text>
</comment>
<evidence type="ECO:0000259" key="2">
    <source>
        <dbReference type="Pfam" id="PF05378"/>
    </source>
</evidence>
<dbReference type="GO" id="GO:0005829">
    <property type="term" value="C:cytosol"/>
    <property type="evidence" value="ECO:0007669"/>
    <property type="project" value="TreeGrafter"/>
</dbReference>
<dbReference type="InterPro" id="IPR045079">
    <property type="entry name" value="Oxoprolinase-like"/>
</dbReference>
<dbReference type="AlphaFoldDB" id="A0A0J6TA27"/>
<dbReference type="PANTHER" id="PTHR11365">
    <property type="entry name" value="5-OXOPROLINASE RELATED"/>
    <property type="match status" value="1"/>
</dbReference>
<dbReference type="RefSeq" id="WP_048442511.1">
    <property type="nucleotide sequence ID" value="NZ_LABY01000013.1"/>
</dbReference>
<dbReference type="SUPFAM" id="SSF53067">
    <property type="entry name" value="Actin-like ATPase domain"/>
    <property type="match status" value="1"/>
</dbReference>
<keyword evidence="4" id="KW-1185">Reference proteome</keyword>
<feature type="domain" description="Hydantoinase A/oxoprolinase" evidence="1">
    <location>
        <begin position="199"/>
        <end position="487"/>
    </location>
</feature>
<dbReference type="InterPro" id="IPR002821">
    <property type="entry name" value="Hydantoinase_A"/>
</dbReference>
<evidence type="ECO:0000313" key="4">
    <source>
        <dbReference type="Proteomes" id="UP000035955"/>
    </source>
</evidence>
<dbReference type="InterPro" id="IPR008040">
    <property type="entry name" value="Hydant_A_N"/>
</dbReference>
<dbReference type="Proteomes" id="UP000035955">
    <property type="component" value="Unassembled WGS sequence"/>
</dbReference>
<dbReference type="GO" id="GO:0006749">
    <property type="term" value="P:glutathione metabolic process"/>
    <property type="evidence" value="ECO:0007669"/>
    <property type="project" value="TreeGrafter"/>
</dbReference>
<dbReference type="Pfam" id="PF05378">
    <property type="entry name" value="Hydant_A_N"/>
    <property type="match status" value="1"/>
</dbReference>
<name>A0A0J6TA27_9HYPH</name>
<dbReference type="PATRIC" id="fig|298794.3.peg.947"/>
<protein>
    <submittedName>
        <fullName evidence="3">Hydantoinase</fullName>
    </submittedName>
</protein>
<reference evidence="3 4" key="1">
    <citation type="submission" date="2015-03" db="EMBL/GenBank/DDBJ databases">
        <title>Genome sequencing of Methylobacterium variabile DSM 16961.</title>
        <authorList>
            <person name="Chaudhry V."/>
            <person name="Patil P.B."/>
        </authorList>
    </citation>
    <scope>NUCLEOTIDE SEQUENCE [LARGE SCALE GENOMIC DNA]</scope>
    <source>
        <strain evidence="3 4">DSM 16961</strain>
    </source>
</reference>